<keyword evidence="4 6" id="KW-1133">Transmembrane helix</keyword>
<comment type="subcellular location">
    <subcellularLocation>
        <location evidence="1">Membrane</location>
        <topology evidence="1">Single-pass membrane protein</topology>
    </subcellularLocation>
</comment>
<dbReference type="GO" id="GO:0016020">
    <property type="term" value="C:membrane"/>
    <property type="evidence" value="ECO:0007669"/>
    <property type="project" value="UniProtKB-SubCell"/>
</dbReference>
<evidence type="ECO:0000256" key="5">
    <source>
        <dbReference type="ARBA" id="ARBA00023136"/>
    </source>
</evidence>
<keyword evidence="2" id="KW-0488">Methylation</keyword>
<organism evidence="7 8">
    <name type="scientific">Candidatus Nomurabacteria bacterium GW2011_GWF1_31_48</name>
    <dbReference type="NCBI Taxonomy" id="1618767"/>
    <lineage>
        <taxon>Bacteria</taxon>
        <taxon>Candidatus Nomuraibacteriota</taxon>
    </lineage>
</organism>
<dbReference type="AlphaFoldDB" id="A0A0F9YF17"/>
<evidence type="ECO:0000256" key="6">
    <source>
        <dbReference type="SAM" id="Phobius"/>
    </source>
</evidence>
<keyword evidence="5 6" id="KW-0472">Membrane</keyword>
<sequence>MTLKNKSNKKGFTLIELLVVVAIIGVLASVIMVSLNSARAKSRDARRMRDIQEIHNAIELYITTNGYAPILGNINCSIPGYDSSCGVPDTEPSRWDILKEELSLYIKELAKDPCGESCHDDTKKYNGWFSYKYEGPGALGYLIDQDLPVNSETYRIYAQNLESKNSSFGFGLGSF</sequence>
<name>A0A0F9YF17_9BACT</name>
<gene>
    <name evidence="7" type="ORF">UR19_C0003G0100</name>
</gene>
<evidence type="ECO:0000313" key="8">
    <source>
        <dbReference type="Proteomes" id="UP000034934"/>
    </source>
</evidence>
<dbReference type="InterPro" id="IPR012902">
    <property type="entry name" value="N_methyl_site"/>
</dbReference>
<dbReference type="GO" id="GO:0015627">
    <property type="term" value="C:type II protein secretion system complex"/>
    <property type="evidence" value="ECO:0007669"/>
    <property type="project" value="InterPro"/>
</dbReference>
<comment type="caution">
    <text evidence="7">The sequence shown here is derived from an EMBL/GenBank/DDBJ whole genome shotgun (WGS) entry which is preliminary data.</text>
</comment>
<evidence type="ECO:0000256" key="4">
    <source>
        <dbReference type="ARBA" id="ARBA00022989"/>
    </source>
</evidence>
<dbReference type="Gene3D" id="3.30.700.10">
    <property type="entry name" value="Glycoprotein, Type 4 Pilin"/>
    <property type="match status" value="1"/>
</dbReference>
<feature type="transmembrane region" description="Helical" evidence="6">
    <location>
        <begin position="12"/>
        <end position="38"/>
    </location>
</feature>
<dbReference type="PANTHER" id="PTHR30093">
    <property type="entry name" value="GENERAL SECRETION PATHWAY PROTEIN G"/>
    <property type="match status" value="1"/>
</dbReference>
<dbReference type="EMBL" id="LBOG01000003">
    <property type="protein sequence ID" value="KKP30264.1"/>
    <property type="molecule type" value="Genomic_DNA"/>
</dbReference>
<dbReference type="PRINTS" id="PR00813">
    <property type="entry name" value="BCTERIALGSPG"/>
</dbReference>
<dbReference type="Pfam" id="PF07963">
    <property type="entry name" value="N_methyl"/>
    <property type="match status" value="1"/>
</dbReference>
<evidence type="ECO:0000256" key="3">
    <source>
        <dbReference type="ARBA" id="ARBA00022692"/>
    </source>
</evidence>
<dbReference type="InterPro" id="IPR000983">
    <property type="entry name" value="Bac_GSPG_pilin"/>
</dbReference>
<dbReference type="PROSITE" id="PS00409">
    <property type="entry name" value="PROKAR_NTER_METHYL"/>
    <property type="match status" value="1"/>
</dbReference>
<accession>A0A0F9YF17</accession>
<keyword evidence="3 6" id="KW-0812">Transmembrane</keyword>
<dbReference type="SUPFAM" id="SSF54523">
    <property type="entry name" value="Pili subunits"/>
    <property type="match status" value="1"/>
</dbReference>
<evidence type="ECO:0000313" key="7">
    <source>
        <dbReference type="EMBL" id="KKP30264.1"/>
    </source>
</evidence>
<dbReference type="PANTHER" id="PTHR30093:SF44">
    <property type="entry name" value="TYPE II SECRETION SYSTEM CORE PROTEIN G"/>
    <property type="match status" value="1"/>
</dbReference>
<evidence type="ECO:0000256" key="1">
    <source>
        <dbReference type="ARBA" id="ARBA00004167"/>
    </source>
</evidence>
<proteinExistence type="predicted"/>
<evidence type="ECO:0000256" key="2">
    <source>
        <dbReference type="ARBA" id="ARBA00022481"/>
    </source>
</evidence>
<dbReference type="NCBIfam" id="TIGR02532">
    <property type="entry name" value="IV_pilin_GFxxxE"/>
    <property type="match status" value="1"/>
</dbReference>
<reference evidence="7 8" key="1">
    <citation type="journal article" date="2015" name="Nature">
        <title>rRNA introns, odd ribosomes, and small enigmatic genomes across a large radiation of phyla.</title>
        <authorList>
            <person name="Brown C.T."/>
            <person name="Hug L.A."/>
            <person name="Thomas B.C."/>
            <person name="Sharon I."/>
            <person name="Castelle C.J."/>
            <person name="Singh A."/>
            <person name="Wilkins M.J."/>
            <person name="Williams K.H."/>
            <person name="Banfield J.F."/>
        </authorList>
    </citation>
    <scope>NUCLEOTIDE SEQUENCE [LARGE SCALE GENOMIC DNA]</scope>
</reference>
<protein>
    <submittedName>
        <fullName evidence="7">General secretion pathway protein G</fullName>
    </submittedName>
</protein>
<dbReference type="InterPro" id="IPR045584">
    <property type="entry name" value="Pilin-like"/>
</dbReference>
<dbReference type="GO" id="GO:0015628">
    <property type="term" value="P:protein secretion by the type II secretion system"/>
    <property type="evidence" value="ECO:0007669"/>
    <property type="project" value="InterPro"/>
</dbReference>
<dbReference type="Proteomes" id="UP000034934">
    <property type="component" value="Unassembled WGS sequence"/>
</dbReference>